<evidence type="ECO:0000313" key="7">
    <source>
        <dbReference type="EMBL" id="MFD0980841.1"/>
    </source>
</evidence>
<evidence type="ECO:0000256" key="5">
    <source>
        <dbReference type="SAM" id="SignalP"/>
    </source>
</evidence>
<dbReference type="Pfam" id="PF18312">
    <property type="entry name" value="ScsC_N"/>
    <property type="match status" value="1"/>
</dbReference>
<dbReference type="PROSITE" id="PS51352">
    <property type="entry name" value="THIOREDOXIN_2"/>
    <property type="match status" value="1"/>
</dbReference>
<name>A0ABW3ITB4_9RHOB</name>
<dbReference type="InterPro" id="IPR036249">
    <property type="entry name" value="Thioredoxin-like_sf"/>
</dbReference>
<feature type="signal peptide" evidence="5">
    <location>
        <begin position="1"/>
        <end position="20"/>
    </location>
</feature>
<keyword evidence="1 5" id="KW-0732">Signal</keyword>
<accession>A0ABW3ITB4</accession>
<protein>
    <submittedName>
        <fullName evidence="7">DsbA family protein</fullName>
    </submittedName>
</protein>
<keyword evidence="2" id="KW-0560">Oxidoreductase</keyword>
<dbReference type="SUPFAM" id="SSF52833">
    <property type="entry name" value="Thioredoxin-like"/>
    <property type="match status" value="1"/>
</dbReference>
<keyword evidence="8" id="KW-1185">Reference proteome</keyword>
<dbReference type="CDD" id="cd03023">
    <property type="entry name" value="DsbA_Com1_like"/>
    <property type="match status" value="1"/>
</dbReference>
<dbReference type="PANTHER" id="PTHR13887">
    <property type="entry name" value="GLUTATHIONE S-TRANSFERASE KAPPA"/>
    <property type="match status" value="1"/>
</dbReference>
<dbReference type="PANTHER" id="PTHR13887:SF14">
    <property type="entry name" value="DISULFIDE BOND FORMATION PROTEIN D"/>
    <property type="match status" value="1"/>
</dbReference>
<gene>
    <name evidence="7" type="ORF">ACFQ2S_14405</name>
</gene>
<keyword evidence="4" id="KW-0676">Redox-active center</keyword>
<proteinExistence type="predicted"/>
<dbReference type="Pfam" id="PF01323">
    <property type="entry name" value="DSBA"/>
    <property type="match status" value="1"/>
</dbReference>
<evidence type="ECO:0000256" key="2">
    <source>
        <dbReference type="ARBA" id="ARBA00023002"/>
    </source>
</evidence>
<organism evidence="7 8">
    <name type="scientific">Tropicimonas aquimaris</name>
    <dbReference type="NCBI Taxonomy" id="914152"/>
    <lineage>
        <taxon>Bacteria</taxon>
        <taxon>Pseudomonadati</taxon>
        <taxon>Pseudomonadota</taxon>
        <taxon>Alphaproteobacteria</taxon>
        <taxon>Rhodobacterales</taxon>
        <taxon>Roseobacteraceae</taxon>
        <taxon>Tropicimonas</taxon>
    </lineage>
</organism>
<dbReference type="InterPro" id="IPR001853">
    <property type="entry name" value="DSBA-like_thioredoxin_dom"/>
</dbReference>
<evidence type="ECO:0000256" key="1">
    <source>
        <dbReference type="ARBA" id="ARBA00022729"/>
    </source>
</evidence>
<dbReference type="InterPro" id="IPR041205">
    <property type="entry name" value="ScsC_N"/>
</dbReference>
<sequence>MKALPLAAALAIGLAVPAAASDLSALTDAERDAFRAEVRAYLLENPEVLMEAIAVLEQRQQDQQAQDDVDLVKSNAADLFESETSWVGGNPDGDVTIVEFTDYRCSYCRKAFPEVEQLVSTDGNIRLILKEFPILGEQSVLSTRMALATRIAHGDEAYKAAHDALIAFRGEINDVTIRAIASDLGLEADPIIEAMDNPEIDAIIAENHALAQRMQISGTPTFVVGDQMLRGYLPLESMMNVVEQVREGS</sequence>
<reference evidence="8" key="1">
    <citation type="journal article" date="2019" name="Int. J. Syst. Evol. Microbiol.">
        <title>The Global Catalogue of Microorganisms (GCM) 10K type strain sequencing project: providing services to taxonomists for standard genome sequencing and annotation.</title>
        <authorList>
            <consortium name="The Broad Institute Genomics Platform"/>
            <consortium name="The Broad Institute Genome Sequencing Center for Infectious Disease"/>
            <person name="Wu L."/>
            <person name="Ma J."/>
        </authorList>
    </citation>
    <scope>NUCLEOTIDE SEQUENCE [LARGE SCALE GENOMIC DNA]</scope>
    <source>
        <strain evidence="8">CCUG 60524</strain>
    </source>
</reference>
<feature type="chain" id="PRO_5046282125" evidence="5">
    <location>
        <begin position="21"/>
        <end position="249"/>
    </location>
</feature>
<feature type="domain" description="Thioredoxin" evidence="6">
    <location>
        <begin position="14"/>
        <end position="247"/>
    </location>
</feature>
<evidence type="ECO:0000256" key="4">
    <source>
        <dbReference type="ARBA" id="ARBA00023284"/>
    </source>
</evidence>
<keyword evidence="3" id="KW-1015">Disulfide bond</keyword>
<dbReference type="InterPro" id="IPR013766">
    <property type="entry name" value="Thioredoxin_domain"/>
</dbReference>
<dbReference type="Proteomes" id="UP001597108">
    <property type="component" value="Unassembled WGS sequence"/>
</dbReference>
<evidence type="ECO:0000256" key="3">
    <source>
        <dbReference type="ARBA" id="ARBA00023157"/>
    </source>
</evidence>
<dbReference type="EMBL" id="JBHTJT010000030">
    <property type="protein sequence ID" value="MFD0980841.1"/>
    <property type="molecule type" value="Genomic_DNA"/>
</dbReference>
<dbReference type="RefSeq" id="WP_386075464.1">
    <property type="nucleotide sequence ID" value="NZ_JBHTJT010000030.1"/>
</dbReference>
<comment type="caution">
    <text evidence="7">The sequence shown here is derived from an EMBL/GenBank/DDBJ whole genome shotgun (WGS) entry which is preliminary data.</text>
</comment>
<evidence type="ECO:0000313" key="8">
    <source>
        <dbReference type="Proteomes" id="UP001597108"/>
    </source>
</evidence>
<evidence type="ECO:0000259" key="6">
    <source>
        <dbReference type="PROSITE" id="PS51352"/>
    </source>
</evidence>
<dbReference type="Gene3D" id="3.40.30.10">
    <property type="entry name" value="Glutaredoxin"/>
    <property type="match status" value="1"/>
</dbReference>